<evidence type="ECO:0000259" key="3">
    <source>
        <dbReference type="PROSITE" id="PS50994"/>
    </source>
</evidence>
<sequence length="1981" mass="224219">MICLGRRRLGSGAIKPEVFREEIQLQKNQRYMMAEKVTEIEEVTERSQALETRSIASASTNRSRSSSASFVAAKARAKLEAARAKAEFLKKESEILIEKAQLKVMEARMEASLSALKHESEVAAALAEAKVLEAAAESELGERISDVREISDRTRDYVMHQSQLELSPPVGDEPYQTPLEPIVHMLKPETPQRGHRLTAWDVRDSYNKPDTESIMQQPQRSVQIPSHKFQAPPFTSSPCKTTPQQSFNNDTNVSEIARYLARRELVNSGLFKFDDRPENYWAWKSSFANAIEGLYLSATEQLDLLSKWLGEQSSHYVRRIRAVHTGNPDTGLRKAWERLEDCYGSPEIIEKSLFDRVDSFPKISNKDAKKLRELGDLLQEVESAKHEGYLPGLTYLDTARGVAPIVDKLPYSLQEKWMAQGSQYKTVHQVAFPPFSFFCDFICREARTRNDPSFALASGINSVLKLEQPVKRQVKSPVYAHKTEVSSGTVRQTSSSNCESDDVDKTCPIHKKPHPLKRCRGFRSKPLDERKTFLKEKGVCYRCCATTTHLARDCKVAIKCKECSSDAHVAALHPGPPSLTLSEHGGEGEIDRPQPAVTSKCTEVCGYGKNSRSCSKICLAKVYPASRPEEVIKLYVILDDQSNRSLARTKFFDLLHVKGESSTYTLRTCAGVTETAGRRATGFIIESLDGATKVKLPTLIECNNMPDDRAEIPTPDAARWHTHLKPIANCIPPLDPEAQILLLLGRDILQVHKVREQRNGPNNAPYAQRLDLGWVVVGDVCLGSVHRSVALSTYRTHVLDNGRPSLLPPCPNKLSIKEKFDIKPLPEVSLACDDFIFDDYIIGDTIFKRSKDDNKVGLSIEDRRFLDIMDREMFMDESNSWVAPLPFRTPRQRLPNNRDQALTRLSSLLRTLKKKPEMKSHFVTSMQNIFDRDHAEVAPPLQEGQECWYLPIFGVYHPQKPGQIRVVFDSSAQKQGISLNDVLLSGPDLNNSLLGVLLRFRRELVAVTADIEQMFHSFIVKEEDRDFLRFLWFKENDTSKEIIEYRMRVHVFGNSPSPAVAIYGLRRAAAYDEKEYGSDAKRFVEREFYVDDGLLSTPTTAEAIDLLTRTKEMLATSNLRLHKFASNSKEVMDAFPIEDHAKGLKDLNLEVDPTPIQRSLGLSWDVKRDVFTFHVTDIKKPFTRRGILATVNSLFDPLGFVAPIIIEGKFLLRELSGEALDWDSPLPEEKEEAWNAWRKSLQDLKRLEIPRPYIHTTLSTALRKELHIFSDASVRAIAAVAYLRVINEEGACHTGFVLGKAKLAPQAAHTIPRLELGAAVLAAELAETIISELDFSLDAVEFYTDSRVVLGYIYNQTRRFYVYVANRVQRIRKVSSPTQWHYVSTKHNPADHATRSVSAALLSTTTWLTGPTFLLQVHQNLPLEEEFDLIGPELDVEVRPLVTTLSTDDSHFECQRFERFSSWRSLVRAIASLIHVAQTYKSSDDTERTCRSWHYCAKPRTVKELLQAEEVVIKSVQRRAYQEELTCIAKGNDIPRYSALRNLNPYIDSRSLLRIGGRLKNATLDLKEKFPLIIPGRSHAAKLLVEHYHDRVKHQGRVFTESAIRNAGYWIVGVKKLINSILHKCVMCNKLRGKITEQKMADLPIDRLSTEPPFTYVGLDVFGPWTVVARRTRGGQAQSKRWAVLFTCMSTRAIHIELIDCMDSSTFINALRRFFALRGPAKQIRSDCGTNFVGACKELEIVLTDSQQPSVKRYLGGEGCSWVFNPPHASHMGGAWERMIGVSRRILDSMLQQISPSCLTHEVLSTLMAEVIGIVNSRPLVPISPDPDSPFLLTPAMLLTQKGHSVLSPPGDFKETDLHRQQWRQVQHLANTFWSRWRHEYLATLQSRSKWQREQRNLREGDVVLLKDAQAKRNEWPMALVTKIFTSSDGKADRRRRSRALWLLVSYTGNPGDLEAIPGDLGQGQIALSYYLPEMSCHFVS</sequence>
<dbReference type="Gene3D" id="3.30.420.10">
    <property type="entry name" value="Ribonuclease H-like superfamily/Ribonuclease H"/>
    <property type="match status" value="1"/>
</dbReference>
<protein>
    <recommendedName>
        <fullName evidence="3">Integrase catalytic domain-containing protein</fullName>
    </recommendedName>
</protein>
<gene>
    <name evidence="4" type="ORF">QTP70_013285</name>
</gene>
<organism evidence="4 5">
    <name type="scientific">Hemibagrus guttatus</name>
    <dbReference type="NCBI Taxonomy" id="175788"/>
    <lineage>
        <taxon>Eukaryota</taxon>
        <taxon>Metazoa</taxon>
        <taxon>Chordata</taxon>
        <taxon>Craniata</taxon>
        <taxon>Vertebrata</taxon>
        <taxon>Euteleostomi</taxon>
        <taxon>Actinopterygii</taxon>
        <taxon>Neopterygii</taxon>
        <taxon>Teleostei</taxon>
        <taxon>Ostariophysi</taxon>
        <taxon>Siluriformes</taxon>
        <taxon>Bagridae</taxon>
        <taxon>Hemibagrus</taxon>
    </lineage>
</organism>
<dbReference type="PROSITE" id="PS50994">
    <property type="entry name" value="INTEGRASE"/>
    <property type="match status" value="1"/>
</dbReference>
<dbReference type="SUPFAM" id="SSF53098">
    <property type="entry name" value="Ribonuclease H-like"/>
    <property type="match status" value="1"/>
</dbReference>
<name>A0AAE0PRH3_9TELE</name>
<evidence type="ECO:0000313" key="5">
    <source>
        <dbReference type="Proteomes" id="UP001274896"/>
    </source>
</evidence>
<dbReference type="Proteomes" id="UP001274896">
    <property type="component" value="Unassembled WGS sequence"/>
</dbReference>
<dbReference type="Pfam" id="PF05380">
    <property type="entry name" value="Peptidase_A17"/>
    <property type="match status" value="1"/>
</dbReference>
<dbReference type="GO" id="GO:0015074">
    <property type="term" value="P:DNA integration"/>
    <property type="evidence" value="ECO:0007669"/>
    <property type="project" value="InterPro"/>
</dbReference>
<keyword evidence="1" id="KW-0175">Coiled coil</keyword>
<evidence type="ECO:0000256" key="1">
    <source>
        <dbReference type="SAM" id="Coils"/>
    </source>
</evidence>
<keyword evidence="5" id="KW-1185">Reference proteome</keyword>
<dbReference type="PANTHER" id="PTHR47331:SF6">
    <property type="entry name" value="DOUBLECORTIN DOMAIN-CONTAINING PROTEIN"/>
    <property type="match status" value="1"/>
</dbReference>
<feature type="coiled-coil region" evidence="1">
    <location>
        <begin position="33"/>
        <end position="110"/>
    </location>
</feature>
<proteinExistence type="predicted"/>
<dbReference type="InterPro" id="IPR040676">
    <property type="entry name" value="DUF5641"/>
</dbReference>
<dbReference type="SUPFAM" id="SSF56672">
    <property type="entry name" value="DNA/RNA polymerases"/>
    <property type="match status" value="1"/>
</dbReference>
<dbReference type="CDD" id="cd01644">
    <property type="entry name" value="RT_pepA17"/>
    <property type="match status" value="1"/>
</dbReference>
<dbReference type="InterPro" id="IPR036397">
    <property type="entry name" value="RNaseH_sf"/>
</dbReference>
<accession>A0AAE0PRH3</accession>
<evidence type="ECO:0000256" key="2">
    <source>
        <dbReference type="SAM" id="MobiDB-lite"/>
    </source>
</evidence>
<dbReference type="EMBL" id="JAUCMX010000030">
    <property type="protein sequence ID" value="KAK3506667.1"/>
    <property type="molecule type" value="Genomic_DNA"/>
</dbReference>
<dbReference type="InterPro" id="IPR012337">
    <property type="entry name" value="RNaseH-like_sf"/>
</dbReference>
<dbReference type="GO" id="GO:0003676">
    <property type="term" value="F:nucleic acid binding"/>
    <property type="evidence" value="ECO:0007669"/>
    <property type="project" value="InterPro"/>
</dbReference>
<dbReference type="InterPro" id="IPR001584">
    <property type="entry name" value="Integrase_cat-core"/>
</dbReference>
<dbReference type="Pfam" id="PF18701">
    <property type="entry name" value="DUF5641"/>
    <property type="match status" value="1"/>
</dbReference>
<feature type="region of interest" description="Disordered" evidence="2">
    <location>
        <begin position="574"/>
        <end position="593"/>
    </location>
</feature>
<evidence type="ECO:0000313" key="4">
    <source>
        <dbReference type="EMBL" id="KAK3506667.1"/>
    </source>
</evidence>
<dbReference type="PANTHER" id="PTHR47331">
    <property type="entry name" value="PHD-TYPE DOMAIN-CONTAINING PROTEIN"/>
    <property type="match status" value="1"/>
</dbReference>
<reference evidence="4" key="1">
    <citation type="submission" date="2023-06" db="EMBL/GenBank/DDBJ databases">
        <title>Male Hemibagrus guttatus genome.</title>
        <authorList>
            <person name="Bian C."/>
        </authorList>
    </citation>
    <scope>NUCLEOTIDE SEQUENCE</scope>
    <source>
        <strain evidence="4">Male_cb2023</strain>
        <tissue evidence="4">Muscle</tissue>
    </source>
</reference>
<feature type="domain" description="Integrase catalytic" evidence="3">
    <location>
        <begin position="1648"/>
        <end position="1843"/>
    </location>
</feature>
<dbReference type="InterPro" id="IPR043502">
    <property type="entry name" value="DNA/RNA_pol_sf"/>
</dbReference>
<dbReference type="InterPro" id="IPR008042">
    <property type="entry name" value="Retrotrans_Pao"/>
</dbReference>
<comment type="caution">
    <text evidence="4">The sequence shown here is derived from an EMBL/GenBank/DDBJ whole genome shotgun (WGS) entry which is preliminary data.</text>
</comment>